<feature type="signal peptide" evidence="2">
    <location>
        <begin position="1"/>
        <end position="35"/>
    </location>
</feature>
<protein>
    <recommendedName>
        <fullName evidence="5">Secreted protein</fullName>
    </recommendedName>
</protein>
<evidence type="ECO:0000313" key="4">
    <source>
        <dbReference type="Proteomes" id="UP001550210"/>
    </source>
</evidence>
<evidence type="ECO:0000256" key="2">
    <source>
        <dbReference type="SAM" id="SignalP"/>
    </source>
</evidence>
<comment type="caution">
    <text evidence="3">The sequence shown here is derived from an EMBL/GenBank/DDBJ whole genome shotgun (WGS) entry which is preliminary data.</text>
</comment>
<feature type="region of interest" description="Disordered" evidence="1">
    <location>
        <begin position="33"/>
        <end position="84"/>
    </location>
</feature>
<gene>
    <name evidence="3" type="ORF">ABZZ21_00755</name>
</gene>
<evidence type="ECO:0000256" key="1">
    <source>
        <dbReference type="SAM" id="MobiDB-lite"/>
    </source>
</evidence>
<dbReference type="PROSITE" id="PS51318">
    <property type="entry name" value="TAT"/>
    <property type="match status" value="1"/>
</dbReference>
<evidence type="ECO:0000313" key="3">
    <source>
        <dbReference type="EMBL" id="MET9843119.1"/>
    </source>
</evidence>
<dbReference type="RefSeq" id="WP_355390504.1">
    <property type="nucleotide sequence ID" value="NZ_JBEXPZ010000001.1"/>
</dbReference>
<reference evidence="3 4" key="1">
    <citation type="submission" date="2024-06" db="EMBL/GenBank/DDBJ databases">
        <title>The Natural Products Discovery Center: Release of the First 8490 Sequenced Strains for Exploring Actinobacteria Biosynthetic Diversity.</title>
        <authorList>
            <person name="Kalkreuter E."/>
            <person name="Kautsar S.A."/>
            <person name="Yang D."/>
            <person name="Bader C.D."/>
            <person name="Teijaro C.N."/>
            <person name="Fluegel L."/>
            <person name="Davis C.M."/>
            <person name="Simpson J.R."/>
            <person name="Lauterbach L."/>
            <person name="Steele A.D."/>
            <person name="Gui C."/>
            <person name="Meng S."/>
            <person name="Li G."/>
            <person name="Viehrig K."/>
            <person name="Ye F."/>
            <person name="Su P."/>
            <person name="Kiefer A.F."/>
            <person name="Nichols A."/>
            <person name="Cepeda A.J."/>
            <person name="Yan W."/>
            <person name="Fan B."/>
            <person name="Jiang Y."/>
            <person name="Adhikari A."/>
            <person name="Zheng C.-J."/>
            <person name="Schuster L."/>
            <person name="Cowan T.M."/>
            <person name="Smanski M.J."/>
            <person name="Chevrette M.G."/>
            <person name="De Carvalho L.P.S."/>
            <person name="Shen B."/>
        </authorList>
    </citation>
    <scope>NUCLEOTIDE SEQUENCE [LARGE SCALE GENOMIC DNA]</scope>
    <source>
        <strain evidence="3 4">NPDC006434</strain>
    </source>
</reference>
<sequence>MSSLSRRTLLGYTGTAAAGTAAAGTALLTGGPARAAENGAADENPTPSRAQAQSPSQIQAQTQAQENAGTDFPEGTKFSGYVRMPGTEMTELTVSFTVSTTEAPAAQRISALEVANALNELAATRGWPPVTFYGTPAPAPLN</sequence>
<dbReference type="InterPro" id="IPR006311">
    <property type="entry name" value="TAT_signal"/>
</dbReference>
<name>A0ABV2UNJ5_9ACTN</name>
<dbReference type="Proteomes" id="UP001550210">
    <property type="component" value="Unassembled WGS sequence"/>
</dbReference>
<feature type="compositionally biased region" description="Low complexity" evidence="1">
    <location>
        <begin position="45"/>
        <end position="65"/>
    </location>
</feature>
<keyword evidence="2" id="KW-0732">Signal</keyword>
<feature type="chain" id="PRO_5045768020" description="Secreted protein" evidence="2">
    <location>
        <begin position="36"/>
        <end position="142"/>
    </location>
</feature>
<dbReference type="EMBL" id="JBEXPZ010000001">
    <property type="protein sequence ID" value="MET9843119.1"/>
    <property type="molecule type" value="Genomic_DNA"/>
</dbReference>
<evidence type="ECO:0008006" key="5">
    <source>
        <dbReference type="Google" id="ProtNLM"/>
    </source>
</evidence>
<proteinExistence type="predicted"/>
<keyword evidence="4" id="KW-1185">Reference proteome</keyword>
<accession>A0ABV2UNJ5</accession>
<organism evidence="3 4">
    <name type="scientific">Streptomyces ossamyceticus</name>
    <dbReference type="NCBI Taxonomy" id="249581"/>
    <lineage>
        <taxon>Bacteria</taxon>
        <taxon>Bacillati</taxon>
        <taxon>Actinomycetota</taxon>
        <taxon>Actinomycetes</taxon>
        <taxon>Kitasatosporales</taxon>
        <taxon>Streptomycetaceae</taxon>
        <taxon>Streptomyces</taxon>
    </lineage>
</organism>